<proteinExistence type="predicted"/>
<name>A0ABD0LY76_9CAEN</name>
<protein>
    <submittedName>
        <fullName evidence="1">Uncharacterized protein</fullName>
    </submittedName>
</protein>
<dbReference type="Proteomes" id="UP001519460">
    <property type="component" value="Unassembled WGS sequence"/>
</dbReference>
<keyword evidence="2" id="KW-1185">Reference proteome</keyword>
<organism evidence="1 2">
    <name type="scientific">Batillaria attramentaria</name>
    <dbReference type="NCBI Taxonomy" id="370345"/>
    <lineage>
        <taxon>Eukaryota</taxon>
        <taxon>Metazoa</taxon>
        <taxon>Spiralia</taxon>
        <taxon>Lophotrochozoa</taxon>
        <taxon>Mollusca</taxon>
        <taxon>Gastropoda</taxon>
        <taxon>Caenogastropoda</taxon>
        <taxon>Sorbeoconcha</taxon>
        <taxon>Cerithioidea</taxon>
        <taxon>Batillariidae</taxon>
        <taxon>Batillaria</taxon>
    </lineage>
</organism>
<comment type="caution">
    <text evidence="1">The sequence shown here is derived from an EMBL/GenBank/DDBJ whole genome shotgun (WGS) entry which is preliminary data.</text>
</comment>
<reference evidence="1 2" key="1">
    <citation type="journal article" date="2023" name="Sci. Data">
        <title>Genome assembly of the Korean intertidal mud-creeper Batillaria attramentaria.</title>
        <authorList>
            <person name="Patra A.K."/>
            <person name="Ho P.T."/>
            <person name="Jun S."/>
            <person name="Lee S.J."/>
            <person name="Kim Y."/>
            <person name="Won Y.J."/>
        </authorList>
    </citation>
    <scope>NUCLEOTIDE SEQUENCE [LARGE SCALE GENOMIC DNA]</scope>
    <source>
        <strain evidence="1">Wonlab-2016</strain>
    </source>
</reference>
<gene>
    <name evidence="1" type="ORF">BaRGS_00004091</name>
</gene>
<dbReference type="AlphaFoldDB" id="A0ABD0LY76"/>
<sequence>MRERKKKKKAEQKRVKDMTRGLFWTICQVGYRTVLDYLPSLLQDCSGLFAKSVTGLFWTICQVGYRTVLDYLPSLLQGK</sequence>
<accession>A0ABD0LY76</accession>
<evidence type="ECO:0000313" key="1">
    <source>
        <dbReference type="EMBL" id="KAK7504605.1"/>
    </source>
</evidence>
<evidence type="ECO:0000313" key="2">
    <source>
        <dbReference type="Proteomes" id="UP001519460"/>
    </source>
</evidence>
<dbReference type="EMBL" id="JACVVK020000014">
    <property type="protein sequence ID" value="KAK7504605.1"/>
    <property type="molecule type" value="Genomic_DNA"/>
</dbReference>